<comment type="caution">
    <text evidence="2">The sequence shown here is derived from an EMBL/GenBank/DDBJ whole genome shotgun (WGS) entry which is preliminary data.</text>
</comment>
<dbReference type="Gene3D" id="1.10.390.10">
    <property type="entry name" value="Neutral Protease Domain 2"/>
    <property type="match status" value="1"/>
</dbReference>
<dbReference type="InterPro" id="IPR014782">
    <property type="entry name" value="Peptidase_M1_dom"/>
</dbReference>
<dbReference type="EMBL" id="JAASQL010000001">
    <property type="protein sequence ID" value="NIJ44568.1"/>
    <property type="molecule type" value="Genomic_DNA"/>
</dbReference>
<evidence type="ECO:0000313" key="2">
    <source>
        <dbReference type="EMBL" id="NIJ44568.1"/>
    </source>
</evidence>
<dbReference type="Pfam" id="PF01433">
    <property type="entry name" value="Peptidase_M1"/>
    <property type="match status" value="1"/>
</dbReference>
<feature type="domain" description="Peptidase M1 membrane alanine aminopeptidase" evidence="1">
    <location>
        <begin position="309"/>
        <end position="461"/>
    </location>
</feature>
<dbReference type="RefSeq" id="WP_167184805.1">
    <property type="nucleotide sequence ID" value="NZ_JAASQL010000001.1"/>
</dbReference>
<dbReference type="SUPFAM" id="SSF55486">
    <property type="entry name" value="Metalloproteases ('zincins'), catalytic domain"/>
    <property type="match status" value="1"/>
</dbReference>
<keyword evidence="3" id="KW-1185">Reference proteome</keyword>
<proteinExistence type="predicted"/>
<reference evidence="2 3" key="1">
    <citation type="submission" date="2020-03" db="EMBL/GenBank/DDBJ databases">
        <title>Genomic Encyclopedia of Type Strains, Phase IV (KMG-IV): sequencing the most valuable type-strain genomes for metagenomic binning, comparative biology and taxonomic classification.</title>
        <authorList>
            <person name="Goeker M."/>
        </authorList>
    </citation>
    <scope>NUCLEOTIDE SEQUENCE [LARGE SCALE GENOMIC DNA]</scope>
    <source>
        <strain evidence="2 3">DSM 101599</strain>
    </source>
</reference>
<dbReference type="InterPro" id="IPR027268">
    <property type="entry name" value="Peptidase_M4/M1_CTD_sf"/>
</dbReference>
<evidence type="ECO:0000259" key="1">
    <source>
        <dbReference type="Pfam" id="PF01433"/>
    </source>
</evidence>
<evidence type="ECO:0000313" key="3">
    <source>
        <dbReference type="Proteomes" id="UP000745859"/>
    </source>
</evidence>
<dbReference type="Proteomes" id="UP000745859">
    <property type="component" value="Unassembled WGS sequence"/>
</dbReference>
<sequence length="912" mass="106800">MTIKAKLVPDKSILEIQQKITYYNHSKDTLHQIVLRNWGNSYKNDNTPLAKRLLEDYKTDFYFSKKEDRGYSIVHFIKSNQQETSFHSPHHLQDLIFVNLSHPLYPNDSTKLDLNYTLKIPNAKFTGSGKKGIDFYLEDWHITPAIYTDKWQLDSHQNLNYQYKLPTNYSIEFTTPIGYNIHSNFHKQKTTGNTTTTYLLNGKGITHTNLSIALLRSYLEVPTYPAKIVTNFISNKIPMATQKMRMQQMMFFLNDHLSYLPHTKIIVDQKIYNQNPIYELKYLPRQLHPFKSEFKWEAEFFKALVSQYVEQIVNVNKNEDYWFAEGLEIYLFTKYMNLYHPNAKLLGRLSNVWGIKSMNIAKQSFNNKFNMVNQITARENLDQDLDTPYNKLSNYNKKVVSPYKSGIGFLYLKEYIGEEILDNSIYTFISNNRGKSIHSKDFLATLQSNTDKDISWFQKEWINTKKKIDHKIIDTNFKKDSVDITIKNKRSITTPVLVYGLKGKTIKSKTWVDGFKDIKKINIKNDSLDKIVLNYENIYPEINYRNNWDNKKPKLFERPIQISLLKDLNNPRKNQVFLKPEGDYNYYDGFILGVSVQNKAFLHQNLEYALKPTYSTASNSLTGGFNVDYSVFPENTIIYQTNFGVTGSNYHYAPELNYNTVAPYFSISFKQKDFRALGTNKITARFLVIDKEVAAGTQKTDEDDYHLFKLDYLFKMNKLIHNYQLNVNTEIATKFSKLNVDFRYRHLTNQKRPIEFRFYGGAFITNNTSSDYFSINQHTANDYLFELPYLGRSETSGILSQQYFKSQGGFVSQNNPGFANQWLTSINTSVGIIRWVEVFNNVSLLKNRNSSAFFDYETGVRLNFIPNILEFYLPIYNKEGFVTQQDNYINNVRFVVTLKAQPIIKFLKQQLF</sequence>
<accession>A0ABX0U8P5</accession>
<gene>
    <name evidence="2" type="ORF">FHR24_001007</name>
</gene>
<name>A0ABX0U8P5_9FLAO</name>
<organism evidence="2 3">
    <name type="scientific">Wenyingzhuangia heitensis</name>
    <dbReference type="NCBI Taxonomy" id="1487859"/>
    <lineage>
        <taxon>Bacteria</taxon>
        <taxon>Pseudomonadati</taxon>
        <taxon>Bacteroidota</taxon>
        <taxon>Flavobacteriia</taxon>
        <taxon>Flavobacteriales</taxon>
        <taxon>Flavobacteriaceae</taxon>
        <taxon>Wenyingzhuangia</taxon>
    </lineage>
</organism>
<protein>
    <recommendedName>
        <fullName evidence="1">Peptidase M1 membrane alanine aminopeptidase domain-containing protein</fullName>
    </recommendedName>
</protein>